<evidence type="ECO:0000313" key="5">
    <source>
        <dbReference type="Proteomes" id="UP000427716"/>
    </source>
</evidence>
<dbReference type="SUPFAM" id="SSF48452">
    <property type="entry name" value="TPR-like"/>
    <property type="match status" value="1"/>
</dbReference>
<feature type="transmembrane region" description="Helical" evidence="3">
    <location>
        <begin position="12"/>
        <end position="35"/>
    </location>
</feature>
<feature type="transmembrane region" description="Helical" evidence="3">
    <location>
        <begin position="123"/>
        <end position="141"/>
    </location>
</feature>
<keyword evidence="2" id="KW-0802">TPR repeat</keyword>
<feature type="transmembrane region" description="Helical" evidence="3">
    <location>
        <begin position="338"/>
        <end position="356"/>
    </location>
</feature>
<dbReference type="PANTHER" id="PTHR44227">
    <property type="match status" value="1"/>
</dbReference>
<dbReference type="InterPro" id="IPR052346">
    <property type="entry name" value="O-mannosyl-transferase_TMTC"/>
</dbReference>
<reference evidence="4 5" key="1">
    <citation type="submission" date="2019-11" db="EMBL/GenBank/DDBJ databases">
        <authorList>
            <person name="Zhang J."/>
            <person name="Sun C."/>
        </authorList>
    </citation>
    <scope>NUCLEOTIDE SEQUENCE [LARGE SCALE GENOMIC DNA]</scope>
    <source>
        <strain evidence="5">sp2</strain>
    </source>
</reference>
<gene>
    <name evidence="4" type="ORF">GM160_10515</name>
</gene>
<keyword evidence="3" id="KW-1133">Transmembrane helix</keyword>
<dbReference type="EMBL" id="CP046415">
    <property type="protein sequence ID" value="QGT79285.1"/>
    <property type="molecule type" value="Genomic_DNA"/>
</dbReference>
<feature type="transmembrane region" description="Helical" evidence="3">
    <location>
        <begin position="368"/>
        <end position="385"/>
    </location>
</feature>
<feature type="transmembrane region" description="Helical" evidence="3">
    <location>
        <begin position="313"/>
        <end position="331"/>
    </location>
</feature>
<keyword evidence="3" id="KW-0812">Transmembrane</keyword>
<dbReference type="Gene3D" id="1.25.40.10">
    <property type="entry name" value="Tetratricopeptide repeat domain"/>
    <property type="match status" value="1"/>
</dbReference>
<name>A0A6I6D598_9GAMM</name>
<evidence type="ECO:0000256" key="3">
    <source>
        <dbReference type="SAM" id="Phobius"/>
    </source>
</evidence>
<keyword evidence="1" id="KW-0677">Repeat</keyword>
<protein>
    <submittedName>
        <fullName evidence="4">Tetratricopeptide repeat protein</fullName>
    </submittedName>
</protein>
<dbReference type="Proteomes" id="UP000427716">
    <property type="component" value="Chromosome"/>
</dbReference>
<evidence type="ECO:0000256" key="1">
    <source>
        <dbReference type="ARBA" id="ARBA00022737"/>
    </source>
</evidence>
<dbReference type="AlphaFoldDB" id="A0A6I6D598"/>
<sequence length="642" mass="70935">MVIFMSKIRGSLFLLACFSIVVLIYMPGLSGGFVLDDFPNLVDNQGSDINSLTFSELFRASLAGNAGPLKRPVAMLTLSIERYFFGLDPFPMKVTNLVIHLGNGLLIFLLLSRLVALPSVRPVLVAPGTLALLVALAWLVAPINLTGVLYVIQRMESLSTFFMLAGLLAYLSGRVRLEAGRGGALPLMWGGLILGGMLGVLSKESAVMLPVYALLIEWLFFGFGKPGSSARGAVVRLFVILLVVPGLIGLAWLLPRVFADPEFANRPFDVFDRLWTEARVLWHYLAWIIAPNSGALSLYHDAFPISRGALTPWTTLPAVLGLMVLTIGAVRIRHRFRLAAFGVLLFFVMHLLVSTVLNLELVYEHRNYLGSMGILLAAFALLLDARVTELVLARRFAVAALIALYGFLSFLRASEWSDPVQLAYFEATRQVDSPRAQYGLGLELTRLSPPPDSPTFSIAMNTWREAAVLPNTTLLPWHGLIYEHARHGLPIDSAWWEGMREYVRTRPLSAQDRTALYTLIDARTNRDILIPIEPLREVIEAAREANPNDALLKTLHANFLLNIAGDARAAEPLLYAAVARKPKDPAVWRNLITFQLAVGQLDRAAASIERLEAINRLGQESQAIARFRDELAQRRAAAEERG</sequence>
<dbReference type="PANTHER" id="PTHR44227:SF3">
    <property type="entry name" value="PROTEIN O-MANNOSYL-TRANSFERASE TMTC4"/>
    <property type="match status" value="1"/>
</dbReference>
<feature type="transmembrane region" description="Helical" evidence="3">
    <location>
        <begin position="235"/>
        <end position="254"/>
    </location>
</feature>
<organism evidence="4 5">
    <name type="scientific">Guyparkeria halophila</name>
    <dbReference type="NCBI Taxonomy" id="47960"/>
    <lineage>
        <taxon>Bacteria</taxon>
        <taxon>Pseudomonadati</taxon>
        <taxon>Pseudomonadota</taxon>
        <taxon>Gammaproteobacteria</taxon>
        <taxon>Chromatiales</taxon>
        <taxon>Thioalkalibacteraceae</taxon>
        <taxon>Guyparkeria</taxon>
    </lineage>
</organism>
<dbReference type="KEGG" id="ghl:GM160_10515"/>
<keyword evidence="5" id="KW-1185">Reference proteome</keyword>
<dbReference type="InterPro" id="IPR011990">
    <property type="entry name" value="TPR-like_helical_dom_sf"/>
</dbReference>
<keyword evidence="3" id="KW-0472">Membrane</keyword>
<feature type="transmembrane region" description="Helical" evidence="3">
    <location>
        <begin position="147"/>
        <end position="171"/>
    </location>
</feature>
<accession>A0A6I6D598</accession>
<dbReference type="Pfam" id="PF14559">
    <property type="entry name" value="TPR_19"/>
    <property type="match status" value="1"/>
</dbReference>
<feature type="transmembrane region" description="Helical" evidence="3">
    <location>
        <begin position="392"/>
        <end position="411"/>
    </location>
</feature>
<feature type="transmembrane region" description="Helical" evidence="3">
    <location>
        <begin position="97"/>
        <end position="116"/>
    </location>
</feature>
<feature type="transmembrane region" description="Helical" evidence="3">
    <location>
        <begin position="183"/>
        <end position="201"/>
    </location>
</feature>
<evidence type="ECO:0000256" key="2">
    <source>
        <dbReference type="ARBA" id="ARBA00022803"/>
    </source>
</evidence>
<feature type="transmembrane region" description="Helical" evidence="3">
    <location>
        <begin position="207"/>
        <end position="223"/>
    </location>
</feature>
<evidence type="ECO:0000313" key="4">
    <source>
        <dbReference type="EMBL" id="QGT79285.1"/>
    </source>
</evidence>
<proteinExistence type="predicted"/>